<dbReference type="RefSeq" id="WP_122079184.1">
    <property type="nucleotide sequence ID" value="NZ_RFFL01000031.1"/>
</dbReference>
<accession>A0ABX9UTG7</accession>
<gene>
    <name evidence="1" type="ORF">EA795_20310</name>
</gene>
<dbReference type="EMBL" id="RFFL01000031">
    <property type="protein sequence ID" value="RMH96359.1"/>
    <property type="molecule type" value="Genomic_DNA"/>
</dbReference>
<keyword evidence="2" id="KW-1185">Reference proteome</keyword>
<protein>
    <submittedName>
        <fullName evidence="1">Uncharacterized protein</fullName>
    </submittedName>
</protein>
<comment type="caution">
    <text evidence="1">The sequence shown here is derived from an EMBL/GenBank/DDBJ whole genome shotgun (WGS) entry which is preliminary data.</text>
</comment>
<evidence type="ECO:0000313" key="2">
    <source>
        <dbReference type="Proteomes" id="UP000269134"/>
    </source>
</evidence>
<dbReference type="Proteomes" id="UP000269134">
    <property type="component" value="Unassembled WGS sequence"/>
</dbReference>
<name>A0ABX9UTG7_9GAMM</name>
<organism evidence="1 2">
    <name type="scientific">Stutzerimonas nitrititolerans</name>
    <dbReference type="NCBI Taxonomy" id="2482751"/>
    <lineage>
        <taxon>Bacteria</taxon>
        <taxon>Pseudomonadati</taxon>
        <taxon>Pseudomonadota</taxon>
        <taxon>Gammaproteobacteria</taxon>
        <taxon>Pseudomonadales</taxon>
        <taxon>Pseudomonadaceae</taxon>
        <taxon>Stutzerimonas</taxon>
    </lineage>
</organism>
<dbReference type="GeneID" id="84611376"/>
<sequence>MSKPYLTGRWAIFQTRTSTEVLGYIIDGVGQSTTPGAPPFQISDGVLFAPDGKRLGHLAPLGDSWAVNLGDHEVGHVLRAMPG</sequence>
<proteinExistence type="predicted"/>
<evidence type="ECO:0000313" key="1">
    <source>
        <dbReference type="EMBL" id="RMH96359.1"/>
    </source>
</evidence>
<reference evidence="1 2" key="1">
    <citation type="submission" date="2018-10" db="EMBL/GenBank/DDBJ databases">
        <title>Pseudomonas sp. GL14 genome.</title>
        <authorList>
            <person name="Peng J."/>
            <person name="Liu Z.-P."/>
        </authorList>
    </citation>
    <scope>NUCLEOTIDE SEQUENCE [LARGE SCALE GENOMIC DNA]</scope>
    <source>
        <strain evidence="1 2">GL14</strain>
    </source>
</reference>